<dbReference type="PANTHER" id="PTHR19278:SF9">
    <property type="entry name" value="URIDINE 5'-MONOPHOSPHATE SYNTHASE"/>
    <property type="match status" value="1"/>
</dbReference>
<dbReference type="InterPro" id="IPR029057">
    <property type="entry name" value="PRTase-like"/>
</dbReference>
<dbReference type="EMBL" id="CP001034">
    <property type="protein sequence ID" value="ACB86310.1"/>
    <property type="molecule type" value="Genomic_DNA"/>
</dbReference>
<protein>
    <recommendedName>
        <fullName evidence="2 7">Orotate phosphoribosyltransferase</fullName>
        <shortName evidence="7">OPRT</shortName>
        <shortName evidence="7">OPRTase</shortName>
        <ecNumber evidence="2 7">2.4.2.10</ecNumber>
    </recommendedName>
</protein>
<dbReference type="InParanoid" id="B2A2U2"/>
<comment type="subunit">
    <text evidence="7">Homodimer.</text>
</comment>
<dbReference type="Pfam" id="PF00156">
    <property type="entry name" value="Pribosyltran"/>
    <property type="match status" value="1"/>
</dbReference>
<dbReference type="AlphaFoldDB" id="B2A2U2"/>
<dbReference type="GO" id="GO:0004588">
    <property type="term" value="F:orotate phosphoribosyltransferase activity"/>
    <property type="evidence" value="ECO:0007669"/>
    <property type="project" value="UniProtKB-UniRule"/>
</dbReference>
<dbReference type="InterPro" id="IPR000836">
    <property type="entry name" value="PRTase_dom"/>
</dbReference>
<evidence type="ECO:0000256" key="3">
    <source>
        <dbReference type="ARBA" id="ARBA00022676"/>
    </source>
</evidence>
<dbReference type="CDD" id="cd06223">
    <property type="entry name" value="PRTases_typeI"/>
    <property type="match status" value="1"/>
</dbReference>
<evidence type="ECO:0000256" key="1">
    <source>
        <dbReference type="ARBA" id="ARBA00004889"/>
    </source>
</evidence>
<keyword evidence="4 7" id="KW-0808">Transferase</keyword>
<dbReference type="SUPFAM" id="SSF53271">
    <property type="entry name" value="PRTase-like"/>
    <property type="match status" value="1"/>
</dbReference>
<gene>
    <name evidence="7" type="primary">pyrE</name>
    <name evidence="9" type="ordered locus">Nther_2760</name>
</gene>
<comment type="function">
    <text evidence="7">Catalyzes the transfer of a ribosyl phosphate group from 5-phosphoribose 1-diphosphate to orotate, leading to the formation of orotidine monophosphate (OMP).</text>
</comment>
<evidence type="ECO:0000256" key="6">
    <source>
        <dbReference type="ARBA" id="ARBA00022975"/>
    </source>
</evidence>
<keyword evidence="5 7" id="KW-0460">Magnesium</keyword>
<comment type="pathway">
    <text evidence="1 7">Pyrimidine metabolism; UMP biosynthesis via de novo pathway; UMP from orotate: step 1/2.</text>
</comment>
<comment type="similarity">
    <text evidence="7">Belongs to the purine/pyrimidine phosphoribosyltransferase family. PyrE subfamily.</text>
</comment>
<feature type="binding site" evidence="7">
    <location>
        <position position="118"/>
    </location>
    <ligand>
        <name>orotate</name>
        <dbReference type="ChEBI" id="CHEBI:30839"/>
    </ligand>
</feature>
<evidence type="ECO:0000256" key="7">
    <source>
        <dbReference type="HAMAP-Rule" id="MF_01208"/>
    </source>
</evidence>
<dbReference type="HAMAP" id="MF_01208">
    <property type="entry name" value="PyrE"/>
    <property type="match status" value="1"/>
</dbReference>
<feature type="binding site" evidence="7">
    <location>
        <position position="91"/>
    </location>
    <ligand>
        <name>5-phospho-alpha-D-ribose 1-diphosphate</name>
        <dbReference type="ChEBI" id="CHEBI:58017"/>
        <note>ligand shared between dimeric partners</note>
    </ligand>
</feature>
<evidence type="ECO:0000256" key="4">
    <source>
        <dbReference type="ARBA" id="ARBA00022679"/>
    </source>
</evidence>
<feature type="binding site" description="in other chain" evidence="7">
    <location>
        <begin position="114"/>
        <end position="122"/>
    </location>
    <ligand>
        <name>5-phospho-alpha-D-ribose 1-diphosphate</name>
        <dbReference type="ChEBI" id="CHEBI:58017"/>
        <note>ligand shared between dimeric partners</note>
    </ligand>
</feature>
<keyword evidence="10" id="KW-1185">Reference proteome</keyword>
<feature type="binding site" evidence="7">
    <location>
        <position position="146"/>
    </location>
    <ligand>
        <name>orotate</name>
        <dbReference type="ChEBI" id="CHEBI:30839"/>
    </ligand>
</feature>
<evidence type="ECO:0000259" key="8">
    <source>
        <dbReference type="Pfam" id="PF00156"/>
    </source>
</evidence>
<keyword evidence="3 7" id="KW-0328">Glycosyltransferase</keyword>
<keyword evidence="6 7" id="KW-0665">Pyrimidine biosynthesis</keyword>
<sequence length="195" mass="21488">MTKDNRIMEIFEQTGAITHGHFLLTSGRHSDCYVQCAQVLQYPYYTEQLVQELGKKLPGDYDMIVGPAMGGVILSYEMARYYNVKAVFSERQKGKMTFRRGFEISPGQKVLVVEDVVTTGGSVQEVIDLVNEKGAIVSNVAALVDRSGGNISFSGVENGFVSLIEMNIKSYEEQDCPLCEQGSTPVKPGSRNIDS</sequence>
<dbReference type="GO" id="GO:0000287">
    <property type="term" value="F:magnesium ion binding"/>
    <property type="evidence" value="ECO:0007669"/>
    <property type="project" value="UniProtKB-UniRule"/>
</dbReference>
<dbReference type="Proteomes" id="UP000001683">
    <property type="component" value="Chromosome"/>
</dbReference>
<dbReference type="OrthoDB" id="9783570at2"/>
<accession>B2A2U2</accession>
<proteinExistence type="inferred from homology"/>
<organism evidence="9 10">
    <name type="scientific">Natranaerobius thermophilus (strain ATCC BAA-1301 / DSM 18059 / JW/NM-WN-LF)</name>
    <dbReference type="NCBI Taxonomy" id="457570"/>
    <lineage>
        <taxon>Bacteria</taxon>
        <taxon>Bacillati</taxon>
        <taxon>Bacillota</taxon>
        <taxon>Clostridia</taxon>
        <taxon>Natranaerobiales</taxon>
        <taxon>Natranaerobiaceae</taxon>
        <taxon>Natranaerobius</taxon>
    </lineage>
</organism>
<evidence type="ECO:0000256" key="5">
    <source>
        <dbReference type="ARBA" id="ARBA00022842"/>
    </source>
</evidence>
<dbReference type="InterPro" id="IPR023031">
    <property type="entry name" value="OPRT"/>
</dbReference>
<comment type="caution">
    <text evidence="7">Lacks conserved residue(s) required for the propagation of feature annotation.</text>
</comment>
<dbReference type="STRING" id="457570.Nther_2760"/>
<feature type="domain" description="Phosphoribosyltransferase" evidence="8">
    <location>
        <begin position="52"/>
        <end position="147"/>
    </location>
</feature>
<dbReference type="NCBIfam" id="TIGR01367">
    <property type="entry name" value="pyrE_Therm"/>
    <property type="match status" value="1"/>
</dbReference>
<reference evidence="9 10" key="1">
    <citation type="submission" date="2008-04" db="EMBL/GenBank/DDBJ databases">
        <title>Complete sequence of chromosome of Natranaerobius thermophilus JW/NM-WN-LF.</title>
        <authorList>
            <consortium name="US DOE Joint Genome Institute"/>
            <person name="Copeland A."/>
            <person name="Lucas S."/>
            <person name="Lapidus A."/>
            <person name="Glavina del Rio T."/>
            <person name="Dalin E."/>
            <person name="Tice H."/>
            <person name="Bruce D."/>
            <person name="Goodwin L."/>
            <person name="Pitluck S."/>
            <person name="Chertkov O."/>
            <person name="Brettin T."/>
            <person name="Detter J.C."/>
            <person name="Han C."/>
            <person name="Kuske C.R."/>
            <person name="Schmutz J."/>
            <person name="Larimer F."/>
            <person name="Land M."/>
            <person name="Hauser L."/>
            <person name="Kyrpides N."/>
            <person name="Lykidis A."/>
            <person name="Mesbah N.M."/>
            <person name="Wiegel J."/>
        </authorList>
    </citation>
    <scope>NUCLEOTIDE SEQUENCE [LARGE SCALE GENOMIC DNA]</scope>
    <source>
        <strain evidence="10">ATCC BAA-1301 / DSM 18059 / JW/NM-WN-LF</strain>
    </source>
</reference>
<dbReference type="eggNOG" id="COG0461">
    <property type="taxonomic scope" value="Bacteria"/>
</dbReference>
<reference evidence="9 10" key="2">
    <citation type="journal article" date="2011" name="J. Bacteriol.">
        <title>Complete genome sequence of the anaerobic, halophilic alkalithermophile Natranaerobius thermophilus JW/NM-WN-LF.</title>
        <authorList>
            <person name="Zhao B."/>
            <person name="Mesbah N.M."/>
            <person name="Dalin E."/>
            <person name="Goodwin L."/>
            <person name="Nolan M."/>
            <person name="Pitluck S."/>
            <person name="Chertkov O."/>
            <person name="Brettin T.S."/>
            <person name="Han J."/>
            <person name="Larimer F.W."/>
            <person name="Land M.L."/>
            <person name="Hauser L."/>
            <person name="Kyrpides N."/>
            <person name="Wiegel J."/>
        </authorList>
    </citation>
    <scope>NUCLEOTIDE SEQUENCE [LARGE SCALE GENOMIC DNA]</scope>
    <source>
        <strain evidence="10">ATCC BAA-1301 / DSM 18059 / JW/NM-WN-LF</strain>
    </source>
</reference>
<dbReference type="GO" id="GO:0019856">
    <property type="term" value="P:pyrimidine nucleobase biosynthetic process"/>
    <property type="evidence" value="ECO:0007669"/>
    <property type="project" value="InterPro"/>
</dbReference>
<dbReference type="Gene3D" id="3.40.50.2020">
    <property type="match status" value="1"/>
</dbReference>
<dbReference type="RefSeq" id="WP_012449144.1">
    <property type="nucleotide sequence ID" value="NC_010718.1"/>
</dbReference>
<dbReference type="UniPathway" id="UPA00070">
    <property type="reaction ID" value="UER00119"/>
</dbReference>
<name>B2A2U2_NATTJ</name>
<dbReference type="HOGENOM" id="CLU_074878_3_0_9"/>
<dbReference type="PANTHER" id="PTHR19278">
    <property type="entry name" value="OROTATE PHOSPHORIBOSYLTRANSFERASE"/>
    <property type="match status" value="1"/>
</dbReference>
<dbReference type="KEGG" id="nth:Nther_2760"/>
<dbReference type="InterPro" id="IPR006273">
    <property type="entry name" value="Orotate_PRibTrfase_bac"/>
</dbReference>
<evidence type="ECO:0000313" key="10">
    <source>
        <dbReference type="Proteomes" id="UP000001683"/>
    </source>
</evidence>
<dbReference type="GO" id="GO:0044205">
    <property type="term" value="P:'de novo' UMP biosynthetic process"/>
    <property type="evidence" value="ECO:0007669"/>
    <property type="project" value="UniProtKB-UniRule"/>
</dbReference>
<comment type="cofactor">
    <cofactor evidence="7">
        <name>Mg(2+)</name>
        <dbReference type="ChEBI" id="CHEBI:18420"/>
    </cofactor>
</comment>
<dbReference type="EC" id="2.4.2.10" evidence="2 7"/>
<comment type="catalytic activity">
    <reaction evidence="7">
        <text>orotidine 5'-phosphate + diphosphate = orotate + 5-phospho-alpha-D-ribose 1-diphosphate</text>
        <dbReference type="Rhea" id="RHEA:10380"/>
        <dbReference type="ChEBI" id="CHEBI:30839"/>
        <dbReference type="ChEBI" id="CHEBI:33019"/>
        <dbReference type="ChEBI" id="CHEBI:57538"/>
        <dbReference type="ChEBI" id="CHEBI:58017"/>
        <dbReference type="EC" id="2.4.2.10"/>
    </reaction>
</comment>
<evidence type="ECO:0000313" key="9">
    <source>
        <dbReference type="EMBL" id="ACB86310.1"/>
    </source>
</evidence>
<evidence type="ECO:0000256" key="2">
    <source>
        <dbReference type="ARBA" id="ARBA00011971"/>
    </source>
</evidence>